<feature type="compositionally biased region" description="Low complexity" evidence="2">
    <location>
        <begin position="668"/>
        <end position="680"/>
    </location>
</feature>
<dbReference type="GO" id="GO:0005737">
    <property type="term" value="C:cytoplasm"/>
    <property type="evidence" value="ECO:0007669"/>
    <property type="project" value="TreeGrafter"/>
</dbReference>
<dbReference type="Gene3D" id="1.25.10.10">
    <property type="entry name" value="Leucine-rich Repeat Variant"/>
    <property type="match status" value="1"/>
</dbReference>
<accession>A0A317XNF3</accession>
<dbReference type="InParanoid" id="A0A317XNF3"/>
<evidence type="ECO:0000259" key="3">
    <source>
        <dbReference type="PROSITE" id="PS50011"/>
    </source>
</evidence>
<dbReference type="SUPFAM" id="SSF56112">
    <property type="entry name" value="Protein kinase-like (PK-like)"/>
    <property type="match status" value="1"/>
</dbReference>
<dbReference type="PANTHER" id="PTHR12984:SF3">
    <property type="entry name" value="N-TERMINAL KINASE-LIKE PROTEIN"/>
    <property type="match status" value="1"/>
</dbReference>
<dbReference type="Proteomes" id="UP000246740">
    <property type="component" value="Unassembled WGS sequence"/>
</dbReference>
<reference evidence="4 5" key="1">
    <citation type="journal article" date="2018" name="Mol. Biol. Evol.">
        <title>Broad Genomic Sampling Reveals a Smut Pathogenic Ancestry of the Fungal Clade Ustilaginomycotina.</title>
        <authorList>
            <person name="Kijpornyongpan T."/>
            <person name="Mondo S.J."/>
            <person name="Barry K."/>
            <person name="Sandor L."/>
            <person name="Lee J."/>
            <person name="Lipzen A."/>
            <person name="Pangilinan J."/>
            <person name="LaButti K."/>
            <person name="Hainaut M."/>
            <person name="Henrissat B."/>
            <person name="Grigoriev I.V."/>
            <person name="Spatafora J.W."/>
            <person name="Aime M.C."/>
        </authorList>
    </citation>
    <scope>NUCLEOTIDE SEQUENCE [LARGE SCALE GENOMIC DNA]</scope>
    <source>
        <strain evidence="4 5">MCA 3645</strain>
    </source>
</reference>
<dbReference type="InterPro" id="IPR011989">
    <property type="entry name" value="ARM-like"/>
</dbReference>
<evidence type="ECO:0000313" key="4">
    <source>
        <dbReference type="EMBL" id="PWY99825.1"/>
    </source>
</evidence>
<dbReference type="GO" id="GO:0006409">
    <property type="term" value="P:tRNA export from nucleus"/>
    <property type="evidence" value="ECO:0007669"/>
    <property type="project" value="TreeGrafter"/>
</dbReference>
<feature type="compositionally biased region" description="Low complexity" evidence="2">
    <location>
        <begin position="729"/>
        <end position="744"/>
    </location>
</feature>
<dbReference type="InterPro" id="IPR021133">
    <property type="entry name" value="HEAT_type_2"/>
</dbReference>
<dbReference type="InterPro" id="IPR016024">
    <property type="entry name" value="ARM-type_fold"/>
</dbReference>
<feature type="compositionally biased region" description="Polar residues" evidence="2">
    <location>
        <begin position="910"/>
        <end position="924"/>
    </location>
</feature>
<dbReference type="InterPro" id="IPR011009">
    <property type="entry name" value="Kinase-like_dom_sf"/>
</dbReference>
<dbReference type="PANTHER" id="PTHR12984">
    <property type="entry name" value="SCY1-RELATED S/T PROTEIN KINASE-LIKE"/>
    <property type="match status" value="1"/>
</dbReference>
<dbReference type="FunCoup" id="A0A317XNF3">
    <property type="interactions" value="806"/>
</dbReference>
<feature type="region of interest" description="Disordered" evidence="2">
    <location>
        <begin position="640"/>
        <end position="755"/>
    </location>
</feature>
<dbReference type="Gene3D" id="1.10.510.10">
    <property type="entry name" value="Transferase(Phosphotransferase) domain 1"/>
    <property type="match status" value="1"/>
</dbReference>
<feature type="domain" description="Protein kinase" evidence="3">
    <location>
        <begin position="1"/>
        <end position="293"/>
    </location>
</feature>
<dbReference type="GO" id="GO:0005524">
    <property type="term" value="F:ATP binding"/>
    <property type="evidence" value="ECO:0007669"/>
    <property type="project" value="InterPro"/>
</dbReference>
<dbReference type="OrthoDB" id="447103at2759"/>
<feature type="compositionally biased region" description="Polar residues" evidence="2">
    <location>
        <begin position="582"/>
        <end position="600"/>
    </location>
</feature>
<dbReference type="Gene3D" id="3.30.200.20">
    <property type="entry name" value="Phosphorylase Kinase, domain 1"/>
    <property type="match status" value="1"/>
</dbReference>
<dbReference type="SUPFAM" id="SSF48371">
    <property type="entry name" value="ARM repeat"/>
    <property type="match status" value="1"/>
</dbReference>
<dbReference type="PROSITE" id="PS50011">
    <property type="entry name" value="PROTEIN_KINASE_DOM"/>
    <property type="match status" value="1"/>
</dbReference>
<feature type="region of interest" description="Disordered" evidence="2">
    <location>
        <begin position="790"/>
        <end position="1019"/>
    </location>
</feature>
<evidence type="ECO:0000256" key="1">
    <source>
        <dbReference type="PROSITE-ProRule" id="PRU00103"/>
    </source>
</evidence>
<feature type="compositionally biased region" description="Low complexity" evidence="2">
    <location>
        <begin position="689"/>
        <end position="702"/>
    </location>
</feature>
<name>A0A317XNF3_9BASI</name>
<dbReference type="EMBL" id="KZ819194">
    <property type="protein sequence ID" value="PWY99825.1"/>
    <property type="molecule type" value="Genomic_DNA"/>
</dbReference>
<protein>
    <recommendedName>
        <fullName evidence="3">Protein kinase domain-containing protein</fullName>
    </recommendedName>
</protein>
<feature type="compositionally biased region" description="Acidic residues" evidence="2">
    <location>
        <begin position="863"/>
        <end position="874"/>
    </location>
</feature>
<evidence type="ECO:0000313" key="5">
    <source>
        <dbReference type="Proteomes" id="UP000246740"/>
    </source>
</evidence>
<feature type="compositionally biased region" description="Polar residues" evidence="2">
    <location>
        <begin position="943"/>
        <end position="954"/>
    </location>
</feature>
<sequence length="1019" mass="108394">MDYFKSLSSAASSVLSSARSGPLPNFTIGQEHIEYRTQTLWSLYSAVKRDDNSQCTVLAFDLAHPHNANRSSLLQLAKNAARKLRTVRHPDVLKLLDSAESNTAVYIAVEKAIPLHKVLAQSQDKRATPQRQNWITWGLSSILNAVKFLNNDAASTHGNIRPETIFVSASGEWKLGGFDALTAHAEAPHGLLFSHGSFIPDAARYAPPEVKQNGWNVLASMDSTLLDSYSLALVAIEAFNGPLPPQSSNAAPPRGHVPADLYAALQRMLVPNAKNRMTVAKVQEAGESDGGFFKENTLVKVARGLDGFLLATENEKSSIIKLLQDKPDSFTPDFLMYKVLPTLVGALSWVPPPGTIASASTQPSVLLPLVLTLGQPLPQDEWNAGVVPPLLKAYASPDRSTRMVLLENLPLYAERMDSKTVVDKLWPNLVNGFNDSVPLIREATLKAILPLAPKLSDRILNNDLLRVLARIQVDPEAGIRTNTTILLGRLVPHLSLATRKKVLIPAFARSLKDQFVHARVAGLMALMATGESFDHEDAARQILPAVVPCMVDREKLVRDQADKAVKLFLETVEKGRVGMPNSALTPEQLNNATSFSSSDSLGAEGANGSASYATSMAASAGSAASALAGWAMSSALSSLSSSTTSTSVPPGKPLSSAAELQSNMDGRSTPSLSASTTTSTIAGVATPPSSQLQSQSQHRTSSALSPPTSGLSGIRLGSGHLGDDDDDSSSWQPASTSASASASANPLDYDLEDDAPTASTASAFSMAPPATTSLEDRDLMDVYDDSADWASFEVGKPKKKPASVGKTKMARAKLGPQAATKRSTSASSSLSMGKKLGLAQNNVPDPKQAIARSSLQVAAPVEPVEDTAWGEEWESSNQAGAADQTSATRTADTSSAPQDTLSPVPASGGDSMSASQELTAQAFSSPLPAPVSSAETDIDKEQAQVQDNWTSFNDASYEDDDEGTHTPPVATSTPPPPTTQALTKEEKKAELERKRNERRLRLEQLKREKEAARLKALPS</sequence>
<dbReference type="InterPro" id="IPR000719">
    <property type="entry name" value="Prot_kinase_dom"/>
</dbReference>
<dbReference type="AlphaFoldDB" id="A0A317XNF3"/>
<feature type="compositionally biased region" description="Basic and acidic residues" evidence="2">
    <location>
        <begin position="983"/>
        <end position="1013"/>
    </location>
</feature>
<dbReference type="GO" id="GO:0004672">
    <property type="term" value="F:protein kinase activity"/>
    <property type="evidence" value="ECO:0007669"/>
    <property type="project" value="InterPro"/>
</dbReference>
<dbReference type="InterPro" id="IPR051177">
    <property type="entry name" value="CIK-Related_Protein"/>
</dbReference>
<dbReference type="PROSITE" id="PS50077">
    <property type="entry name" value="HEAT_REPEAT"/>
    <property type="match status" value="1"/>
</dbReference>
<proteinExistence type="predicted"/>
<gene>
    <name evidence="4" type="ORF">BCV70DRAFT_200734</name>
</gene>
<keyword evidence="5" id="KW-1185">Reference proteome</keyword>
<evidence type="ECO:0000256" key="2">
    <source>
        <dbReference type="SAM" id="MobiDB-lite"/>
    </source>
</evidence>
<feature type="repeat" description="HEAT" evidence="1">
    <location>
        <begin position="425"/>
        <end position="463"/>
    </location>
</feature>
<dbReference type="STRING" id="1882483.A0A317XNF3"/>
<feature type="compositionally biased region" description="Low complexity" evidence="2">
    <location>
        <begin position="881"/>
        <end position="896"/>
    </location>
</feature>
<feature type="compositionally biased region" description="Low complexity" evidence="2">
    <location>
        <begin position="818"/>
        <end position="839"/>
    </location>
</feature>
<organism evidence="4 5">
    <name type="scientific">Testicularia cyperi</name>
    <dbReference type="NCBI Taxonomy" id="1882483"/>
    <lineage>
        <taxon>Eukaryota</taxon>
        <taxon>Fungi</taxon>
        <taxon>Dikarya</taxon>
        <taxon>Basidiomycota</taxon>
        <taxon>Ustilaginomycotina</taxon>
        <taxon>Ustilaginomycetes</taxon>
        <taxon>Ustilaginales</taxon>
        <taxon>Anthracoideaceae</taxon>
        <taxon>Testicularia</taxon>
    </lineage>
</organism>
<feature type="region of interest" description="Disordered" evidence="2">
    <location>
        <begin position="579"/>
        <end position="600"/>
    </location>
</feature>